<evidence type="ECO:0000259" key="1">
    <source>
        <dbReference type="Pfam" id="PF08928"/>
    </source>
</evidence>
<dbReference type="InterPro" id="IPR015025">
    <property type="entry name" value="PoNi_C"/>
</dbReference>
<evidence type="ECO:0000313" key="3">
    <source>
        <dbReference type="EMBL" id="RZT90428.1"/>
    </source>
</evidence>
<feature type="domain" description="PoNi N-terminal" evidence="1">
    <location>
        <begin position="3"/>
        <end position="131"/>
    </location>
</feature>
<reference evidence="3 4" key="1">
    <citation type="submission" date="2019-02" db="EMBL/GenBank/DDBJ databases">
        <title>Genomic Encyclopedia of Type Strains, Phase IV (KMG-IV): sequencing the most valuable type-strain genomes for metagenomic binning, comparative biology and taxonomic classification.</title>
        <authorList>
            <person name="Goeker M."/>
        </authorList>
    </citation>
    <scope>NUCLEOTIDE SEQUENCE [LARGE SCALE GENOMIC DNA]</scope>
    <source>
        <strain evidence="3 4">DSM 21223</strain>
    </source>
</reference>
<proteinExistence type="predicted"/>
<accession>A0ABY0IUK6</accession>
<dbReference type="Proteomes" id="UP000292136">
    <property type="component" value="Unassembled WGS sequence"/>
</dbReference>
<dbReference type="InterPro" id="IPR028983">
    <property type="entry name" value="PA2201-like_C"/>
</dbReference>
<dbReference type="EMBL" id="SHKM01000001">
    <property type="protein sequence ID" value="RZT90428.1"/>
    <property type="molecule type" value="Genomic_DNA"/>
</dbReference>
<comment type="caution">
    <text evidence="3">The sequence shown here is derived from an EMBL/GenBank/DDBJ whole genome shotgun (WGS) entry which is preliminary data.</text>
</comment>
<sequence>MIRDPLKDSVYFEKWMLFYESTIDERKRLLQEPSGNPGYRPQYVYSLLGYNLSLLLQHYCHGDPIRELAQYIPPMLDAWEEAERLGKDVWTERQQYTRHSWVVNLDHYINCFWLVGLALSLEIPEVQWQRLLLLIGNEGEDALLDRIIATRQPGRRVGAKLCHPKPYQRLLETINAPADQQPQLLYTFVQKWYAELNRPQKKGLSEDAALYEQPYWYKYHTLEGGYFGYWCIEAVAAVKAFGLDDQLCLGHPNYPGDLLRPDKPTTHPVKMDEAKSGTDGKCLPCCSQQKTGWLARLFGMGKLK</sequence>
<dbReference type="SUPFAM" id="SSF140731">
    <property type="entry name" value="PA2201 C-terminal domain-like"/>
    <property type="match status" value="1"/>
</dbReference>
<dbReference type="InterPro" id="IPR015024">
    <property type="entry name" value="PoNi_N"/>
</dbReference>
<gene>
    <name evidence="3" type="ORF">EV678_1242</name>
</gene>
<name>A0ABY0IUK6_9RHOO</name>
<organism evidence="3 4">
    <name type="scientific">Azospira oryzae</name>
    <dbReference type="NCBI Taxonomy" id="146939"/>
    <lineage>
        <taxon>Bacteria</taxon>
        <taxon>Pseudomonadati</taxon>
        <taxon>Pseudomonadota</taxon>
        <taxon>Betaproteobacteria</taxon>
        <taxon>Rhodocyclales</taxon>
        <taxon>Rhodocyclaceae</taxon>
        <taxon>Azospira</taxon>
    </lineage>
</organism>
<feature type="domain" description="PoNi C-terminal" evidence="2">
    <location>
        <begin position="140"/>
        <end position="258"/>
    </location>
</feature>
<evidence type="ECO:0000313" key="4">
    <source>
        <dbReference type="Proteomes" id="UP000292136"/>
    </source>
</evidence>
<dbReference type="RefSeq" id="WP_130458865.1">
    <property type="nucleotide sequence ID" value="NZ_SHKM01000001.1"/>
</dbReference>
<dbReference type="Pfam" id="PF08928">
    <property type="entry name" value="PoNi_N"/>
    <property type="match status" value="1"/>
</dbReference>
<evidence type="ECO:0000259" key="2">
    <source>
        <dbReference type="Pfam" id="PF08929"/>
    </source>
</evidence>
<protein>
    <submittedName>
        <fullName evidence="3">Uncharacterized protein DUF1910</fullName>
    </submittedName>
</protein>
<dbReference type="Gene3D" id="1.10.3920.10">
    <property type="entry name" value="PA2201 C-terminal domain-like"/>
    <property type="match status" value="1"/>
</dbReference>
<dbReference type="Pfam" id="PF08929">
    <property type="entry name" value="PoNi_C"/>
    <property type="match status" value="1"/>
</dbReference>
<keyword evidence="4" id="KW-1185">Reference proteome</keyword>